<evidence type="ECO:0000313" key="1">
    <source>
        <dbReference type="EMBL" id="KAF5396709.1"/>
    </source>
</evidence>
<dbReference type="EMBL" id="LUCH01007527">
    <property type="protein sequence ID" value="KAF5396709.1"/>
    <property type="molecule type" value="Genomic_DNA"/>
</dbReference>
<gene>
    <name evidence="1" type="ORF">PHET_10240</name>
</gene>
<proteinExistence type="predicted"/>
<protein>
    <submittedName>
        <fullName evidence="1">Uncharacterized protein</fullName>
    </submittedName>
</protein>
<name>A0A8J4T316_9TREM</name>
<dbReference type="Proteomes" id="UP000748531">
    <property type="component" value="Unassembled WGS sequence"/>
</dbReference>
<dbReference type="AlphaFoldDB" id="A0A8J4T316"/>
<accession>A0A8J4T316</accession>
<comment type="caution">
    <text evidence="1">The sequence shown here is derived from an EMBL/GenBank/DDBJ whole genome shotgun (WGS) entry which is preliminary data.</text>
</comment>
<dbReference type="OrthoDB" id="6267610at2759"/>
<evidence type="ECO:0000313" key="2">
    <source>
        <dbReference type="Proteomes" id="UP000748531"/>
    </source>
</evidence>
<organism evidence="1 2">
    <name type="scientific">Paragonimus heterotremus</name>
    <dbReference type="NCBI Taxonomy" id="100268"/>
    <lineage>
        <taxon>Eukaryota</taxon>
        <taxon>Metazoa</taxon>
        <taxon>Spiralia</taxon>
        <taxon>Lophotrochozoa</taxon>
        <taxon>Platyhelminthes</taxon>
        <taxon>Trematoda</taxon>
        <taxon>Digenea</taxon>
        <taxon>Plagiorchiida</taxon>
        <taxon>Troglotremata</taxon>
        <taxon>Troglotrematidae</taxon>
        <taxon>Paragonimus</taxon>
    </lineage>
</organism>
<sequence>MCTLKDHFSVLTGNNKLVHLKDIVEKEQKEKQLKLEQFREVEQKRAKLYSELFSHIGSECLEKKLFKPPAVVNCSRTVEFFQDFNGVKPDSARIGMLVIKNNALADVVNKQQNVLSRDGGLNGVASWLTGNYEQKHCRSLQSPVYTLDTLKNYPQADSIHTEEEDRLVNAARQLKLYSFPHLVKSIKQTTDANVNREVVQIRRVQGRQAFAEQERQRARFRRELQEDRLLTNKIKEHAENENRLAHQAELALRVRNAALIASPNTSAEISHGYTEDYHIVRDPRLDQGNVRNTSGRADDEESGLTELVQYVIIYSSDD</sequence>
<keyword evidence="2" id="KW-1185">Reference proteome</keyword>
<reference evidence="1" key="1">
    <citation type="submission" date="2019-05" db="EMBL/GenBank/DDBJ databases">
        <title>Annotation for the trematode Paragonimus heterotremus.</title>
        <authorList>
            <person name="Choi Y.-J."/>
        </authorList>
    </citation>
    <scope>NUCLEOTIDE SEQUENCE</scope>
    <source>
        <strain evidence="1">LC</strain>
    </source>
</reference>